<dbReference type="NCBIfam" id="TIGR00507">
    <property type="entry name" value="aroE"/>
    <property type="match status" value="1"/>
</dbReference>
<evidence type="ECO:0000256" key="1">
    <source>
        <dbReference type="ARBA" id="ARBA00004871"/>
    </source>
</evidence>
<dbReference type="InterPro" id="IPR036291">
    <property type="entry name" value="NAD(P)-bd_dom_sf"/>
</dbReference>
<dbReference type="RefSeq" id="WP_113845560.1">
    <property type="nucleotide sequence ID" value="NZ_LEPB01000004.1"/>
</dbReference>
<evidence type="ECO:0000256" key="3">
    <source>
        <dbReference type="ARBA" id="ARBA00022857"/>
    </source>
</evidence>
<feature type="binding site" evidence="9">
    <location>
        <position position="91"/>
    </location>
    <ligand>
        <name>shikimate</name>
        <dbReference type="ChEBI" id="CHEBI:36208"/>
    </ligand>
</feature>
<evidence type="ECO:0000256" key="7">
    <source>
        <dbReference type="ARBA" id="ARBA00052329"/>
    </source>
</evidence>
<comment type="catalytic activity">
    <reaction evidence="7">
        <text>shikimate + NAD(+) = 3-dehydroshikimate + NADH + H(+)</text>
        <dbReference type="Rhea" id="RHEA:17741"/>
        <dbReference type="ChEBI" id="CHEBI:15378"/>
        <dbReference type="ChEBI" id="CHEBI:16630"/>
        <dbReference type="ChEBI" id="CHEBI:36208"/>
        <dbReference type="ChEBI" id="CHEBI:57540"/>
        <dbReference type="ChEBI" id="CHEBI:57945"/>
    </reaction>
</comment>
<dbReference type="FunFam" id="3.40.50.10860:FF:000004">
    <property type="entry name" value="Quinate/shikimate dehydrogenase"/>
    <property type="match status" value="1"/>
</dbReference>
<dbReference type="Proteomes" id="UP000252797">
    <property type="component" value="Unassembled WGS sequence"/>
</dbReference>
<dbReference type="GO" id="GO:0030266">
    <property type="term" value="F:quinate 3-dehydrogenase (NAD+) activity"/>
    <property type="evidence" value="ECO:0007669"/>
    <property type="project" value="UniProtKB-EC"/>
</dbReference>
<dbReference type="STRING" id="53345.LIU_07945"/>
<dbReference type="HAMAP" id="MF_00222">
    <property type="entry name" value="Shikimate_DH_AroE"/>
    <property type="match status" value="1"/>
</dbReference>
<dbReference type="PANTHER" id="PTHR21089:SF1">
    <property type="entry name" value="BIFUNCTIONAL 3-DEHYDROQUINATE DEHYDRATASE_SHIKIMATE DEHYDROGENASE, CHLOROPLASTIC"/>
    <property type="match status" value="1"/>
</dbReference>
<dbReference type="EC" id="1.1.1.25" evidence="9"/>
<dbReference type="GO" id="GO:0009423">
    <property type="term" value="P:chorismate biosynthetic process"/>
    <property type="evidence" value="ECO:0007669"/>
    <property type="project" value="UniProtKB-UniRule"/>
</dbReference>
<dbReference type="AlphaFoldDB" id="A0A367CDP3"/>
<keyword evidence="3 9" id="KW-0521">NADP</keyword>
<feature type="domain" description="Shikimate dehydrogenase substrate binding N-terminal" evidence="10">
    <location>
        <begin position="12"/>
        <end position="93"/>
    </location>
</feature>
<feature type="binding site" evidence="9">
    <location>
        <position position="233"/>
    </location>
    <ligand>
        <name>shikimate</name>
        <dbReference type="ChEBI" id="CHEBI:36208"/>
    </ligand>
</feature>
<evidence type="ECO:0000256" key="8">
    <source>
        <dbReference type="ARBA" id="ARBA00060613"/>
    </source>
</evidence>
<comment type="caution">
    <text evidence="12">The sequence shown here is derived from an EMBL/GenBank/DDBJ whole genome shotgun (WGS) entry which is preliminary data.</text>
</comment>
<dbReference type="SUPFAM" id="SSF53223">
    <property type="entry name" value="Aminoacid dehydrogenase-like, N-terminal domain"/>
    <property type="match status" value="1"/>
</dbReference>
<dbReference type="UniPathway" id="UPA00053">
    <property type="reaction ID" value="UER00087"/>
</dbReference>
<comment type="caution">
    <text evidence="9">Lacks conserved residue(s) required for the propagation of feature annotation.</text>
</comment>
<reference evidence="12 13" key="1">
    <citation type="submission" date="2015-06" db="EMBL/GenBank/DDBJ databases">
        <title>The Genome Sequence of Enterococcus durans 4EA1.</title>
        <authorList>
            <consortium name="The Broad Institute Genomics Platform"/>
            <consortium name="The Broad Institute Genome Sequencing Center for Infectious Disease"/>
            <person name="Earl A.M."/>
            <person name="Van Tyne D."/>
            <person name="Lebreton F."/>
            <person name="Saavedra J.T."/>
            <person name="Gilmore M.S."/>
            <person name="Manson Mcguire A."/>
            <person name="Clock S."/>
            <person name="Crupain M."/>
            <person name="Rangan U."/>
            <person name="Young S."/>
            <person name="Abouelleil A."/>
            <person name="Cao P."/>
            <person name="Chapman S.B."/>
            <person name="Griggs A."/>
            <person name="Priest M."/>
            <person name="Shea T."/>
            <person name="Wortman J."/>
            <person name="Nusbaum C."/>
            <person name="Birren B."/>
        </authorList>
    </citation>
    <scope>NUCLEOTIDE SEQUENCE [LARGE SCALE GENOMIC DNA]</scope>
    <source>
        <strain evidence="12 13">4EA1</strain>
    </source>
</reference>
<proteinExistence type="inferred from homology"/>
<evidence type="ECO:0000256" key="9">
    <source>
        <dbReference type="HAMAP-Rule" id="MF_00222"/>
    </source>
</evidence>
<dbReference type="InterPro" id="IPR011342">
    <property type="entry name" value="Shikimate_DH"/>
</dbReference>
<dbReference type="InterPro" id="IPR041121">
    <property type="entry name" value="SDH_C"/>
</dbReference>
<dbReference type="EMBL" id="LEPB01000004">
    <property type="protein sequence ID" value="RCA10576.1"/>
    <property type="molecule type" value="Genomic_DNA"/>
</dbReference>
<evidence type="ECO:0000256" key="5">
    <source>
        <dbReference type="ARBA" id="ARBA00023141"/>
    </source>
</evidence>
<feature type="binding site" evidence="9">
    <location>
        <position position="261"/>
    </location>
    <ligand>
        <name>shikimate</name>
        <dbReference type="ChEBI" id="CHEBI:36208"/>
    </ligand>
</feature>
<dbReference type="InterPro" id="IPR046346">
    <property type="entry name" value="Aminoacid_DH-like_N_sf"/>
</dbReference>
<feature type="binding site" evidence="9">
    <location>
        <position position="106"/>
    </location>
    <ligand>
        <name>shikimate</name>
        <dbReference type="ChEBI" id="CHEBI:36208"/>
    </ligand>
</feature>
<evidence type="ECO:0000256" key="6">
    <source>
        <dbReference type="ARBA" id="ARBA00051639"/>
    </source>
</evidence>
<keyword evidence="5 9" id="KW-0057">Aromatic amino acid biosynthesis</keyword>
<feature type="binding site" evidence="9">
    <location>
        <position position="254"/>
    </location>
    <ligand>
        <name>NADP(+)</name>
        <dbReference type="ChEBI" id="CHEBI:58349"/>
    </ligand>
</feature>
<comment type="similarity">
    <text evidence="9">Belongs to the shikimate dehydrogenase family.</text>
</comment>
<accession>A0A367CDP3</accession>
<dbReference type="GO" id="GO:0052734">
    <property type="term" value="F:shikimate 3-dehydrogenase (NAD+) activity"/>
    <property type="evidence" value="ECO:0007669"/>
    <property type="project" value="RHEA"/>
</dbReference>
<dbReference type="Pfam" id="PF08501">
    <property type="entry name" value="Shikimate_dh_N"/>
    <property type="match status" value="1"/>
</dbReference>
<dbReference type="Pfam" id="PF18317">
    <property type="entry name" value="SDH_C"/>
    <property type="match status" value="1"/>
</dbReference>
<evidence type="ECO:0000256" key="4">
    <source>
        <dbReference type="ARBA" id="ARBA00023002"/>
    </source>
</evidence>
<evidence type="ECO:0000259" key="11">
    <source>
        <dbReference type="Pfam" id="PF18317"/>
    </source>
</evidence>
<dbReference type="PANTHER" id="PTHR21089">
    <property type="entry name" value="SHIKIMATE DEHYDROGENASE"/>
    <property type="match status" value="1"/>
</dbReference>
<dbReference type="InterPro" id="IPR013708">
    <property type="entry name" value="Shikimate_DH-bd_N"/>
</dbReference>
<keyword evidence="4 9" id="KW-0560">Oxidoreductase</keyword>
<dbReference type="NCBIfam" id="NF001319">
    <property type="entry name" value="PRK00258.3-3"/>
    <property type="match status" value="1"/>
</dbReference>
<sequence>MIFGKTKLAGFFASPASHSLSPMMHNTSFEACGVDAIYLAFDVNQESLEQAVASIRTFSMLGVNVSMPNKTAVIDYLDELSPEAKLIGAVNTIVNREGRLTGYNTDGMGFVRSVKETGHSIENRKITVLGAGGAAKAIIVQMALEGAREIVVYKRKNATFLSLKSYFDQVAAQTGCLIRVWDYADEDQLGKDLSSSDVLVNATDIGMGTKKESLPIANVGLLHADLAVFDLIYSPKETRLLQEAKKVGAKGYNGLGMLIHQGAIAFELWTQKEMPVQLVREKIEGR</sequence>
<dbReference type="InterPro" id="IPR022893">
    <property type="entry name" value="Shikimate_DH_fam"/>
</dbReference>
<evidence type="ECO:0000313" key="12">
    <source>
        <dbReference type="EMBL" id="RCA10576.1"/>
    </source>
</evidence>
<dbReference type="GO" id="GO:0004764">
    <property type="term" value="F:shikimate 3-dehydrogenase (NADP+) activity"/>
    <property type="evidence" value="ECO:0007669"/>
    <property type="project" value="UniProtKB-UniRule"/>
</dbReference>
<comment type="catalytic activity">
    <reaction evidence="6">
        <text>L-quinate + NAD(+) = 3-dehydroquinate + NADH + H(+)</text>
        <dbReference type="Rhea" id="RHEA:22364"/>
        <dbReference type="ChEBI" id="CHEBI:15378"/>
        <dbReference type="ChEBI" id="CHEBI:29751"/>
        <dbReference type="ChEBI" id="CHEBI:32364"/>
        <dbReference type="ChEBI" id="CHEBI:57540"/>
        <dbReference type="ChEBI" id="CHEBI:57945"/>
        <dbReference type="EC" id="1.1.1.24"/>
    </reaction>
</comment>
<dbReference type="GO" id="GO:0050661">
    <property type="term" value="F:NADP binding"/>
    <property type="evidence" value="ECO:0007669"/>
    <property type="project" value="InterPro"/>
</dbReference>
<dbReference type="GO" id="GO:0019632">
    <property type="term" value="P:shikimate metabolic process"/>
    <property type="evidence" value="ECO:0007669"/>
    <property type="project" value="InterPro"/>
</dbReference>
<comment type="pathway">
    <text evidence="8">Aromatic compound metabolism; 3,4-dihydroxybenzoate biosynthesis; 3-dehydroquinate from D-quinate (NAD(+) route).</text>
</comment>
<comment type="function">
    <text evidence="9">Involved in the biosynthesis of the chorismate, which leads to the biosynthesis of aromatic amino acids. Catalyzes the reversible NADPH linked reduction of 3-dehydroshikimate (DHSA) to yield shikimate (SA).</text>
</comment>
<protein>
    <recommendedName>
        <fullName evidence="9">Shikimate dehydrogenase (NADP(+))</fullName>
        <shortName evidence="9">SDH</shortName>
        <ecNumber evidence="9">1.1.1.25</ecNumber>
    </recommendedName>
</protein>
<name>A0A367CDP3_9ENTE</name>
<dbReference type="CDD" id="cd01065">
    <property type="entry name" value="NAD_bind_Shikimate_DH"/>
    <property type="match status" value="1"/>
</dbReference>
<comment type="pathway">
    <text evidence="1 9">Metabolic intermediate biosynthesis; chorismate biosynthesis; chorismate from D-erythrose 4-phosphate and phosphoenolpyruvate: step 4/7.</text>
</comment>
<dbReference type="FunFam" id="3.40.50.720:FF:000086">
    <property type="entry name" value="Quinate/shikimate dehydrogenase"/>
    <property type="match status" value="1"/>
</dbReference>
<evidence type="ECO:0000313" key="13">
    <source>
        <dbReference type="Proteomes" id="UP000252797"/>
    </source>
</evidence>
<feature type="binding site" evidence="9">
    <location>
        <begin position="130"/>
        <end position="134"/>
    </location>
    <ligand>
        <name>NADP(+)</name>
        <dbReference type="ChEBI" id="CHEBI:58349"/>
    </ligand>
</feature>
<dbReference type="SUPFAM" id="SSF51735">
    <property type="entry name" value="NAD(P)-binding Rossmann-fold domains"/>
    <property type="match status" value="1"/>
</dbReference>
<feature type="domain" description="SDH C-terminal" evidence="11">
    <location>
        <begin position="254"/>
        <end position="283"/>
    </location>
</feature>
<dbReference type="GO" id="GO:0008652">
    <property type="term" value="P:amino acid biosynthetic process"/>
    <property type="evidence" value="ECO:0007669"/>
    <property type="project" value="UniProtKB-KW"/>
</dbReference>
<organism evidence="12 13">
    <name type="scientific">Enterococcus durans</name>
    <dbReference type="NCBI Taxonomy" id="53345"/>
    <lineage>
        <taxon>Bacteria</taxon>
        <taxon>Bacillati</taxon>
        <taxon>Bacillota</taxon>
        <taxon>Bacilli</taxon>
        <taxon>Lactobacillales</taxon>
        <taxon>Enterococcaceae</taxon>
        <taxon>Enterococcus</taxon>
    </lineage>
</organism>
<evidence type="ECO:0000259" key="10">
    <source>
        <dbReference type="Pfam" id="PF08501"/>
    </source>
</evidence>
<feature type="binding site" evidence="9">
    <location>
        <begin position="19"/>
        <end position="21"/>
    </location>
    <ligand>
        <name>shikimate</name>
        <dbReference type="ChEBI" id="CHEBI:36208"/>
    </ligand>
</feature>
<feature type="active site" description="Proton acceptor" evidence="9">
    <location>
        <position position="70"/>
    </location>
</feature>
<gene>
    <name evidence="9" type="primary">aroE</name>
    <name evidence="12" type="ORF">EA71_01328</name>
</gene>
<dbReference type="GO" id="GO:0009073">
    <property type="term" value="P:aromatic amino acid family biosynthetic process"/>
    <property type="evidence" value="ECO:0007669"/>
    <property type="project" value="UniProtKB-KW"/>
</dbReference>
<comment type="catalytic activity">
    <reaction evidence="9">
        <text>shikimate + NADP(+) = 3-dehydroshikimate + NADPH + H(+)</text>
        <dbReference type="Rhea" id="RHEA:17737"/>
        <dbReference type="ChEBI" id="CHEBI:15378"/>
        <dbReference type="ChEBI" id="CHEBI:16630"/>
        <dbReference type="ChEBI" id="CHEBI:36208"/>
        <dbReference type="ChEBI" id="CHEBI:57783"/>
        <dbReference type="ChEBI" id="CHEBI:58349"/>
        <dbReference type="EC" id="1.1.1.25"/>
    </reaction>
</comment>
<feature type="binding site" evidence="9">
    <location>
        <position position="66"/>
    </location>
    <ligand>
        <name>shikimate</name>
        <dbReference type="ChEBI" id="CHEBI:36208"/>
    </ligand>
</feature>
<keyword evidence="2 9" id="KW-0028">Amino-acid biosynthesis</keyword>
<comment type="subunit">
    <text evidence="9">Homodimer.</text>
</comment>
<dbReference type="Gene3D" id="3.40.50.10860">
    <property type="entry name" value="Leucine Dehydrogenase, chain A, domain 1"/>
    <property type="match status" value="1"/>
</dbReference>
<dbReference type="Gene3D" id="3.40.50.720">
    <property type="entry name" value="NAD(P)-binding Rossmann-like Domain"/>
    <property type="match status" value="1"/>
</dbReference>
<feature type="binding site" evidence="9">
    <location>
        <position position="231"/>
    </location>
    <ligand>
        <name>NADP(+)</name>
        <dbReference type="ChEBI" id="CHEBI:58349"/>
    </ligand>
</feature>
<evidence type="ECO:0000256" key="2">
    <source>
        <dbReference type="ARBA" id="ARBA00022605"/>
    </source>
</evidence>